<dbReference type="GO" id="GO:0005886">
    <property type="term" value="C:plasma membrane"/>
    <property type="evidence" value="ECO:0007669"/>
    <property type="project" value="UniProtKB-SubCell"/>
</dbReference>
<dbReference type="InterPro" id="IPR001251">
    <property type="entry name" value="CRAL-TRIO_dom"/>
</dbReference>
<evidence type="ECO:0000256" key="3">
    <source>
        <dbReference type="ARBA" id="ARBA00038020"/>
    </source>
</evidence>
<dbReference type="Pfam" id="PF00650">
    <property type="entry name" value="CRAL_TRIO"/>
    <property type="match status" value="1"/>
</dbReference>
<dbReference type="PANTHER" id="PTHR45657">
    <property type="entry name" value="CRAL-TRIO DOMAIN-CONTAINING PROTEIN YKL091C-RELATED"/>
    <property type="match status" value="1"/>
</dbReference>
<feature type="domain" description="CRAL-TRIO" evidence="5">
    <location>
        <begin position="107"/>
        <end position="281"/>
    </location>
</feature>
<dbReference type="GO" id="GO:0000139">
    <property type="term" value="C:Golgi membrane"/>
    <property type="evidence" value="ECO:0007669"/>
    <property type="project" value="UniProtKB-SubCell"/>
</dbReference>
<dbReference type="Proteomes" id="UP000612055">
    <property type="component" value="Unassembled WGS sequence"/>
</dbReference>
<evidence type="ECO:0000313" key="7">
    <source>
        <dbReference type="Proteomes" id="UP000612055"/>
    </source>
</evidence>
<sequence>MWASLWGSAEPAPAPAAAPTAEEEATWYLRPSADQVAALKAFRERLAAEDLLVPNHDDDCTLLRFLMARDFNLDKATAMYRDMRAWRLEQQVEGLWEADPTGSAFPEMDRLLQVYPHFTFNTDRFGRPVYIELLGRTDAGALFDTISMERLVRYHIWTWERYLRLYLPACSEAAGHQVCTTTVVIDLAGLSMKNFNSATQKLLHTFSKIDQDYYPEHLGCMFVINTPLVFRAVWAMVQPLLQERTKRKIRILGQDYLDELTQVVPLERLPDILGGGAKLDTSTYRSVGPWTERAEALAAEARAQQGQGLAQASAEASASDAGSGSRGGAADSSEPQSPSALERQGSAPADACAAVQAGGEEACEQGSGREGLEGAGAAAQALAALKVAQA</sequence>
<organism evidence="6 7">
    <name type="scientific">Edaphochlamys debaryana</name>
    <dbReference type="NCBI Taxonomy" id="47281"/>
    <lineage>
        <taxon>Eukaryota</taxon>
        <taxon>Viridiplantae</taxon>
        <taxon>Chlorophyta</taxon>
        <taxon>core chlorophytes</taxon>
        <taxon>Chlorophyceae</taxon>
        <taxon>CS clade</taxon>
        <taxon>Chlamydomonadales</taxon>
        <taxon>Chlamydomonadales incertae sedis</taxon>
        <taxon>Edaphochlamys</taxon>
    </lineage>
</organism>
<comment type="similarity">
    <text evidence="3">Belongs to the SFH family.</text>
</comment>
<dbReference type="SMART" id="SM01100">
    <property type="entry name" value="CRAL_TRIO_N"/>
    <property type="match status" value="1"/>
</dbReference>
<accession>A0A835XL54</accession>
<evidence type="ECO:0000256" key="2">
    <source>
        <dbReference type="ARBA" id="ARBA00004395"/>
    </source>
</evidence>
<protein>
    <recommendedName>
        <fullName evidence="5">CRAL-TRIO domain-containing protein</fullName>
    </recommendedName>
</protein>
<dbReference type="InterPro" id="IPR036865">
    <property type="entry name" value="CRAL-TRIO_dom_sf"/>
</dbReference>
<dbReference type="SMART" id="SM00516">
    <property type="entry name" value="SEC14"/>
    <property type="match status" value="1"/>
</dbReference>
<evidence type="ECO:0000259" key="5">
    <source>
        <dbReference type="PROSITE" id="PS50191"/>
    </source>
</evidence>
<dbReference type="SUPFAM" id="SSF52087">
    <property type="entry name" value="CRAL/TRIO domain"/>
    <property type="match status" value="1"/>
</dbReference>
<keyword evidence="7" id="KW-1185">Reference proteome</keyword>
<evidence type="ECO:0000313" key="6">
    <source>
        <dbReference type="EMBL" id="KAG2483050.1"/>
    </source>
</evidence>
<feature type="compositionally biased region" description="Low complexity" evidence="4">
    <location>
        <begin position="301"/>
        <end position="334"/>
    </location>
</feature>
<name>A0A835XL54_9CHLO</name>
<dbReference type="PANTHER" id="PTHR45657:SF1">
    <property type="entry name" value="CRAL-TRIO DOMAIN-CONTAINING PROTEIN YKL091C-RELATED"/>
    <property type="match status" value="1"/>
</dbReference>
<dbReference type="PROSITE" id="PS50191">
    <property type="entry name" value="CRAL_TRIO"/>
    <property type="match status" value="1"/>
</dbReference>
<dbReference type="CDD" id="cd00170">
    <property type="entry name" value="SEC14"/>
    <property type="match status" value="1"/>
</dbReference>
<evidence type="ECO:0000256" key="1">
    <source>
        <dbReference type="ARBA" id="ARBA00004202"/>
    </source>
</evidence>
<comment type="subcellular location">
    <subcellularLocation>
        <location evidence="1">Cell membrane</location>
        <topology evidence="1">Peripheral membrane protein</topology>
    </subcellularLocation>
    <subcellularLocation>
        <location evidence="2">Golgi apparatus membrane</location>
        <topology evidence="2">Peripheral membrane protein</topology>
    </subcellularLocation>
</comment>
<dbReference type="InterPro" id="IPR051026">
    <property type="entry name" value="PI/PC_transfer"/>
</dbReference>
<gene>
    <name evidence="6" type="ORF">HYH03_018079</name>
</gene>
<dbReference type="InterPro" id="IPR011074">
    <property type="entry name" value="CRAL/TRIO_N_dom"/>
</dbReference>
<dbReference type="InterPro" id="IPR036273">
    <property type="entry name" value="CRAL/TRIO_N_dom_sf"/>
</dbReference>
<feature type="region of interest" description="Disordered" evidence="4">
    <location>
        <begin position="301"/>
        <end position="359"/>
    </location>
</feature>
<proteinExistence type="inferred from homology"/>
<reference evidence="6" key="1">
    <citation type="journal article" date="2020" name="bioRxiv">
        <title>Comparative genomics of Chlamydomonas.</title>
        <authorList>
            <person name="Craig R.J."/>
            <person name="Hasan A.R."/>
            <person name="Ness R.W."/>
            <person name="Keightley P.D."/>
        </authorList>
    </citation>
    <scope>NUCLEOTIDE SEQUENCE</scope>
    <source>
        <strain evidence="6">CCAP 11/70</strain>
    </source>
</reference>
<evidence type="ECO:0000256" key="4">
    <source>
        <dbReference type="SAM" id="MobiDB-lite"/>
    </source>
</evidence>
<dbReference type="OrthoDB" id="1434354at2759"/>
<dbReference type="EMBL" id="JAEHOE010000192">
    <property type="protein sequence ID" value="KAG2483050.1"/>
    <property type="molecule type" value="Genomic_DNA"/>
</dbReference>
<dbReference type="Gene3D" id="3.40.525.10">
    <property type="entry name" value="CRAL-TRIO lipid binding domain"/>
    <property type="match status" value="1"/>
</dbReference>
<dbReference type="SUPFAM" id="SSF46938">
    <property type="entry name" value="CRAL/TRIO N-terminal domain"/>
    <property type="match status" value="1"/>
</dbReference>
<dbReference type="AlphaFoldDB" id="A0A835XL54"/>
<dbReference type="Pfam" id="PF03765">
    <property type="entry name" value="CRAL_TRIO_N"/>
    <property type="match status" value="1"/>
</dbReference>
<comment type="caution">
    <text evidence="6">The sequence shown here is derived from an EMBL/GenBank/DDBJ whole genome shotgun (WGS) entry which is preliminary data.</text>
</comment>